<dbReference type="AlphaFoldDB" id="A0A5R8WKV8"/>
<protein>
    <submittedName>
        <fullName evidence="1">Uncharacterized protein</fullName>
    </submittedName>
</protein>
<gene>
    <name evidence="1" type="ORF">FDY95_20595</name>
</gene>
<name>A0A5R8WKV8_9BACT</name>
<keyword evidence="2" id="KW-1185">Reference proteome</keyword>
<sequence length="115" mass="12547">MTNVTLIAEVVFYATKAAWPKFPMSGPRRMSLWGRGAPGSSPAEFQLTEPLYAATPTVVPIATIIPEALESYLQVGSPILFGTYPHAVGEGRIIRIEPYEHKTVWVAPKKPNGPI</sequence>
<comment type="caution">
    <text evidence="1">The sequence shown here is derived from an EMBL/GenBank/DDBJ whole genome shotgun (WGS) entry which is preliminary data.</text>
</comment>
<dbReference type="OrthoDB" id="886256at2"/>
<dbReference type="Proteomes" id="UP000305517">
    <property type="component" value="Unassembled WGS sequence"/>
</dbReference>
<evidence type="ECO:0000313" key="1">
    <source>
        <dbReference type="EMBL" id="TLM89474.1"/>
    </source>
</evidence>
<reference evidence="1 2" key="1">
    <citation type="submission" date="2019-05" db="EMBL/GenBank/DDBJ databases">
        <title>Hymenobacter edaphi sp. nov., isolated from abandoned arsenic-contaminated farmland soil.</title>
        <authorList>
            <person name="Nie L."/>
        </authorList>
    </citation>
    <scope>NUCLEOTIDE SEQUENCE [LARGE SCALE GENOMIC DNA]</scope>
    <source>
        <strain evidence="1 2">1-3-3-8</strain>
    </source>
</reference>
<organism evidence="1 2">
    <name type="scientific">Hymenobacter jeollabukensis</name>
    <dbReference type="NCBI Taxonomy" id="2025313"/>
    <lineage>
        <taxon>Bacteria</taxon>
        <taxon>Pseudomonadati</taxon>
        <taxon>Bacteroidota</taxon>
        <taxon>Cytophagia</taxon>
        <taxon>Cytophagales</taxon>
        <taxon>Hymenobacteraceae</taxon>
        <taxon>Hymenobacter</taxon>
    </lineage>
</organism>
<proteinExistence type="predicted"/>
<dbReference type="RefSeq" id="WP_138080503.1">
    <property type="nucleotide sequence ID" value="NZ_VAJM01000013.1"/>
</dbReference>
<evidence type="ECO:0000313" key="2">
    <source>
        <dbReference type="Proteomes" id="UP000305517"/>
    </source>
</evidence>
<dbReference type="EMBL" id="VAJM01000013">
    <property type="protein sequence ID" value="TLM89474.1"/>
    <property type="molecule type" value="Genomic_DNA"/>
</dbReference>
<accession>A0A5R8WKV8</accession>